<organism evidence="3 4">
    <name type="scientific">Aromatoleum buckelii</name>
    <dbReference type="NCBI Taxonomy" id="200254"/>
    <lineage>
        <taxon>Bacteria</taxon>
        <taxon>Pseudomonadati</taxon>
        <taxon>Pseudomonadota</taxon>
        <taxon>Betaproteobacteria</taxon>
        <taxon>Rhodocyclales</taxon>
        <taxon>Rhodocyclaceae</taxon>
        <taxon>Aromatoleum</taxon>
    </lineage>
</organism>
<evidence type="ECO:0000313" key="4">
    <source>
        <dbReference type="Proteomes" id="UP000601990"/>
    </source>
</evidence>
<accession>A0ABX1N321</accession>
<dbReference type="RefSeq" id="WP_169198905.1">
    <property type="nucleotide sequence ID" value="NZ_WTVH02000009.1"/>
</dbReference>
<dbReference type="PANTHER" id="PTHR43352">
    <property type="entry name" value="ACETYL-COA SYNTHETASE"/>
    <property type="match status" value="1"/>
</dbReference>
<feature type="domain" description="AMP-dependent synthetase/ligase" evidence="2">
    <location>
        <begin position="15"/>
        <end position="349"/>
    </location>
</feature>
<dbReference type="InterPro" id="IPR045851">
    <property type="entry name" value="AMP-bd_C_sf"/>
</dbReference>
<dbReference type="SUPFAM" id="SSF56801">
    <property type="entry name" value="Acetyl-CoA synthetase-like"/>
    <property type="match status" value="1"/>
</dbReference>
<dbReference type="PANTHER" id="PTHR43352:SF1">
    <property type="entry name" value="ANTHRANILATE--COA LIGASE"/>
    <property type="match status" value="1"/>
</dbReference>
<keyword evidence="1" id="KW-0436">Ligase</keyword>
<evidence type="ECO:0000259" key="2">
    <source>
        <dbReference type="Pfam" id="PF00501"/>
    </source>
</evidence>
<name>A0ABX1N321_9RHOO</name>
<dbReference type="Pfam" id="PF00501">
    <property type="entry name" value="AMP-binding"/>
    <property type="match status" value="1"/>
</dbReference>
<reference evidence="3" key="1">
    <citation type="submission" date="2019-12" db="EMBL/GenBank/DDBJ databases">
        <title>Comparative genomics gives insights into the taxonomy of the Azoarcus-Aromatoleum group and reveals separate origins of nif in the plant-associated Azoarcus and non-plant-associated Aromatoleum sub-groups.</title>
        <authorList>
            <person name="Lafos M."/>
            <person name="Maluk M."/>
            <person name="Batista M."/>
            <person name="Junghare M."/>
            <person name="Carmona M."/>
            <person name="Faoro H."/>
            <person name="Cruz L.M."/>
            <person name="Battistoni F."/>
            <person name="De Souza E."/>
            <person name="Pedrosa F."/>
            <person name="Chen W.-M."/>
            <person name="Poole P.S."/>
            <person name="Dixon R.A."/>
            <person name="James E.K."/>
        </authorList>
    </citation>
    <scope>NUCLEOTIDE SEQUENCE</scope>
    <source>
        <strain evidence="3">U120</strain>
    </source>
</reference>
<evidence type="ECO:0000256" key="1">
    <source>
        <dbReference type="ARBA" id="ARBA00022598"/>
    </source>
</evidence>
<dbReference type="InterPro" id="IPR000873">
    <property type="entry name" value="AMP-dep_synth/lig_dom"/>
</dbReference>
<protein>
    <submittedName>
        <fullName evidence="3">AMP-binding protein</fullName>
    </submittedName>
</protein>
<dbReference type="Gene3D" id="3.30.300.30">
    <property type="match status" value="1"/>
</dbReference>
<proteinExistence type="predicted"/>
<dbReference type="Proteomes" id="UP000601990">
    <property type="component" value="Unassembled WGS sequence"/>
</dbReference>
<gene>
    <name evidence="3" type="ORF">GO608_09925</name>
</gene>
<dbReference type="Gene3D" id="3.40.50.12780">
    <property type="entry name" value="N-terminal domain of ligase-like"/>
    <property type="match status" value="1"/>
</dbReference>
<dbReference type="EMBL" id="WTVH01000016">
    <property type="protein sequence ID" value="NMF93645.1"/>
    <property type="molecule type" value="Genomic_DNA"/>
</dbReference>
<evidence type="ECO:0000313" key="3">
    <source>
        <dbReference type="EMBL" id="NMF93645.1"/>
    </source>
</evidence>
<keyword evidence="4" id="KW-1185">Reference proteome</keyword>
<dbReference type="InterPro" id="IPR042099">
    <property type="entry name" value="ANL_N_sf"/>
</dbReference>
<comment type="caution">
    <text evidence="3">The sequence shown here is derived from an EMBL/GenBank/DDBJ whole genome shotgun (WGS) entry which is preliminary data.</text>
</comment>
<sequence length="493" mass="53468">MNAAETLLSTGADTAIAIECDDEKVSYAVLRDRVSRAAGAWKALGLQPGNRVIVFAPDSVDWVVAYLGAIWAGGVAIGVNPRLSMNEFAPILNECEPRFVWCENEQASALVAEAHTAAEIVADGPGTSNWATHLAAAEAIAPLERATEDAALWIGTSGTTGVPKGVVHAQRTVADAHSFACGILGLTAADRLYASSKLFFAYALGNSLFAGLRVGATVILDREWPTAERVEYMVEKHHPTLLFSVPTLYRKMLQTGVARRIAKYGIRHYVSAGEALPLGVRQDWREATGHTLISGYGTSETLCLMLFSDDDSGLMRPTPLTEVRHADDVDPDVPQRVWIRHSAVALAYWKRPEAQADGFRDGWFSPGDMFLRHADGRFEYTGRNDDMLKIAGQWVSTLWVEQSLASVCGETLHQIASVGVSSADGLTALAVLAVAAPERGSEARRKMDEGIATLPGHRRPRWVHWLDELPLTPTGKLQRGRLRALHESAVGVS</sequence>